<dbReference type="Proteomes" id="UP001601627">
    <property type="component" value="Unassembled WGS sequence"/>
</dbReference>
<protein>
    <submittedName>
        <fullName evidence="2">Uncharacterized protein</fullName>
    </submittedName>
</protein>
<dbReference type="EMBL" id="JBHVZQ010000001">
    <property type="protein sequence ID" value="MFF1272228.1"/>
    <property type="molecule type" value="Genomic_DNA"/>
</dbReference>
<reference evidence="2 3" key="1">
    <citation type="submission" date="2024-09" db="EMBL/GenBank/DDBJ databases">
        <title>The Natural Products Discovery Center: Release of the First 8490 Sequenced Strains for Exploring Actinobacteria Biosynthetic Diversity.</title>
        <authorList>
            <person name="Kalkreuter E."/>
            <person name="Kautsar S.A."/>
            <person name="Yang D."/>
            <person name="Bader C.D."/>
            <person name="Teijaro C.N."/>
            <person name="Fluegel L."/>
            <person name="Davis C.M."/>
            <person name="Simpson J.R."/>
            <person name="Lauterbach L."/>
            <person name="Steele A.D."/>
            <person name="Gui C."/>
            <person name="Meng S."/>
            <person name="Li G."/>
            <person name="Viehrig K."/>
            <person name="Ye F."/>
            <person name="Su P."/>
            <person name="Kiefer A.F."/>
            <person name="Nichols A."/>
            <person name="Cepeda A.J."/>
            <person name="Yan W."/>
            <person name="Fan B."/>
            <person name="Jiang Y."/>
            <person name="Adhikari A."/>
            <person name="Zheng C.-J."/>
            <person name="Schuster L."/>
            <person name="Cowan T.M."/>
            <person name="Smanski M.J."/>
            <person name="Chevrette M.G."/>
            <person name="De Carvalho L.P.S."/>
            <person name="Shen B."/>
        </authorList>
    </citation>
    <scope>NUCLEOTIDE SEQUENCE [LARGE SCALE GENOMIC DNA]</scope>
    <source>
        <strain evidence="2 3">NPDC058328</strain>
    </source>
</reference>
<accession>A0ABW6PZ60</accession>
<comment type="caution">
    <text evidence="2">The sequence shown here is derived from an EMBL/GenBank/DDBJ whole genome shotgun (WGS) entry which is preliminary data.</text>
</comment>
<evidence type="ECO:0000313" key="3">
    <source>
        <dbReference type="Proteomes" id="UP001601627"/>
    </source>
</evidence>
<keyword evidence="3" id="KW-1185">Reference proteome</keyword>
<sequence>MKTAGPDHLPPTSGGGGIVTTCGRRIAVRRLRLASAERPINRIALDVGPDRGGEPGTWAALTAGEARDLADLLLRHAGLAERGTGPVGPAREASSAS</sequence>
<evidence type="ECO:0000256" key="1">
    <source>
        <dbReference type="SAM" id="MobiDB-lite"/>
    </source>
</evidence>
<proteinExistence type="predicted"/>
<evidence type="ECO:0000313" key="2">
    <source>
        <dbReference type="EMBL" id="MFF1272228.1"/>
    </source>
</evidence>
<gene>
    <name evidence="2" type="ORF">ACFVZC_02170</name>
</gene>
<feature type="region of interest" description="Disordered" evidence="1">
    <location>
        <begin position="1"/>
        <end position="20"/>
    </location>
</feature>
<dbReference type="RefSeq" id="WP_388232560.1">
    <property type="nucleotide sequence ID" value="NZ_JBHVZQ010000001.1"/>
</dbReference>
<organism evidence="2 3">
    <name type="scientific">Streptomyces marokkonensis</name>
    <dbReference type="NCBI Taxonomy" id="324855"/>
    <lineage>
        <taxon>Bacteria</taxon>
        <taxon>Bacillati</taxon>
        <taxon>Actinomycetota</taxon>
        <taxon>Actinomycetes</taxon>
        <taxon>Kitasatosporales</taxon>
        <taxon>Streptomycetaceae</taxon>
        <taxon>Streptomyces</taxon>
    </lineage>
</organism>
<name>A0ABW6PZ60_9ACTN</name>